<organism evidence="2 3">
    <name type="scientific">Pseudomonas syringae pv. tagetis</name>
    <dbReference type="NCBI Taxonomy" id="129140"/>
    <lineage>
        <taxon>Bacteria</taxon>
        <taxon>Pseudomonadati</taxon>
        <taxon>Pseudomonadota</taxon>
        <taxon>Gammaproteobacteria</taxon>
        <taxon>Pseudomonadales</taxon>
        <taxon>Pseudomonadaceae</taxon>
        <taxon>Pseudomonas</taxon>
    </lineage>
</organism>
<sequence length="82" mass="8467">VFTRVGGLAILMSAVLTALTAALLIAAARLLGQSVDRTYGALAGITGQPAILDYALSRSTDARVTEGYAQLFALIMVVKIAT</sequence>
<feature type="non-terminal residue" evidence="2">
    <location>
        <position position="82"/>
    </location>
</feature>
<keyword evidence="1" id="KW-0812">Transmembrane</keyword>
<gene>
    <name evidence="2" type="ORF">RA271_29275</name>
</gene>
<dbReference type="Proteomes" id="UP001610657">
    <property type="component" value="Unassembled WGS sequence"/>
</dbReference>
<comment type="caution">
    <text evidence="2">The sequence shown here is derived from an EMBL/GenBank/DDBJ whole genome shotgun (WGS) entry which is preliminary data.</text>
</comment>
<evidence type="ECO:0000313" key="3">
    <source>
        <dbReference type="Proteomes" id="UP001610657"/>
    </source>
</evidence>
<proteinExistence type="predicted"/>
<evidence type="ECO:0000313" key="2">
    <source>
        <dbReference type="EMBL" id="MFH7519210.1"/>
    </source>
</evidence>
<dbReference type="RefSeq" id="WP_395577926.1">
    <property type="nucleotide sequence ID" value="NZ_JAVCQK010000523.1"/>
</dbReference>
<keyword evidence="1" id="KW-0472">Membrane</keyword>
<accession>A0ABW7NWE8</accession>
<protein>
    <submittedName>
        <fullName evidence="2">Uncharacterized protein</fullName>
    </submittedName>
</protein>
<name>A0ABW7NWE8_9PSED</name>
<keyword evidence="1" id="KW-1133">Transmembrane helix</keyword>
<reference evidence="2 3" key="1">
    <citation type="submission" date="2023-08" db="EMBL/GenBank/DDBJ databases">
        <title>Genomic and mutational analysis of Pseudomonas syringae pv. tagetis EB037 pathogenicity on sunflower.</title>
        <authorList>
            <person name="Maul J.E."/>
        </authorList>
    </citation>
    <scope>NUCLEOTIDE SEQUENCE [LARGE SCALE GENOMIC DNA]</scope>
    <source>
        <strain evidence="2 3">EB037_T1</strain>
    </source>
</reference>
<feature type="non-terminal residue" evidence="2">
    <location>
        <position position="1"/>
    </location>
</feature>
<keyword evidence="3" id="KW-1185">Reference proteome</keyword>
<feature type="transmembrane region" description="Helical" evidence="1">
    <location>
        <begin position="6"/>
        <end position="28"/>
    </location>
</feature>
<evidence type="ECO:0000256" key="1">
    <source>
        <dbReference type="SAM" id="Phobius"/>
    </source>
</evidence>
<dbReference type="EMBL" id="JAVCQK010000523">
    <property type="protein sequence ID" value="MFH7519210.1"/>
    <property type="molecule type" value="Genomic_DNA"/>
</dbReference>